<feature type="transmembrane region" description="Helical" evidence="5">
    <location>
        <begin position="117"/>
        <end position="138"/>
    </location>
</feature>
<feature type="transmembrane region" description="Helical" evidence="5">
    <location>
        <begin position="6"/>
        <end position="21"/>
    </location>
</feature>
<gene>
    <name evidence="6" type="ORF">EDD57_15413</name>
</gene>
<evidence type="ECO:0000256" key="3">
    <source>
        <dbReference type="ARBA" id="ARBA00022989"/>
    </source>
</evidence>
<dbReference type="RefSeq" id="WP_131849873.1">
    <property type="nucleotide sequence ID" value="NZ_SLXV01000054.1"/>
</dbReference>
<keyword evidence="2 5" id="KW-0812">Transmembrane</keyword>
<protein>
    <submittedName>
        <fullName evidence="6">Putative membrane protein required for colicin V production</fullName>
    </submittedName>
</protein>
<keyword evidence="7" id="KW-1185">Reference proteome</keyword>
<evidence type="ECO:0000256" key="2">
    <source>
        <dbReference type="ARBA" id="ARBA00022692"/>
    </source>
</evidence>
<dbReference type="AlphaFoldDB" id="A0A4R2RJY9"/>
<reference evidence="6 7" key="1">
    <citation type="submission" date="2019-03" db="EMBL/GenBank/DDBJ databases">
        <title>Genomic Encyclopedia of Type Strains, Phase IV (KMG-IV): sequencing the most valuable type-strain genomes for metagenomic binning, comparative biology and taxonomic classification.</title>
        <authorList>
            <person name="Goeker M."/>
        </authorList>
    </citation>
    <scope>NUCLEOTIDE SEQUENCE [LARGE SCALE GENOMIC DNA]</scope>
    <source>
        <strain evidence="6 7">DSM 46831</strain>
    </source>
</reference>
<dbReference type="Proteomes" id="UP000294746">
    <property type="component" value="Unassembled WGS sequence"/>
</dbReference>
<keyword evidence="3 5" id="KW-1133">Transmembrane helix</keyword>
<comment type="subcellular location">
    <subcellularLocation>
        <location evidence="1">Membrane</location>
        <topology evidence="1">Multi-pass membrane protein</topology>
    </subcellularLocation>
</comment>
<dbReference type="InterPro" id="IPR003825">
    <property type="entry name" value="Colicin-V_CvpA"/>
</dbReference>
<feature type="transmembrane region" description="Helical" evidence="5">
    <location>
        <begin position="28"/>
        <end position="45"/>
    </location>
</feature>
<accession>A0A4R2RJY9</accession>
<feature type="transmembrane region" description="Helical" evidence="5">
    <location>
        <begin position="94"/>
        <end position="111"/>
    </location>
</feature>
<organism evidence="6 7">
    <name type="scientific">Baia soyae</name>
    <dbReference type="NCBI Taxonomy" id="1544746"/>
    <lineage>
        <taxon>Bacteria</taxon>
        <taxon>Bacillati</taxon>
        <taxon>Bacillota</taxon>
        <taxon>Bacilli</taxon>
        <taxon>Bacillales</taxon>
        <taxon>Thermoactinomycetaceae</taxon>
        <taxon>Baia</taxon>
    </lineage>
</organism>
<feature type="transmembrane region" description="Helical" evidence="5">
    <location>
        <begin position="65"/>
        <end position="87"/>
    </location>
</feature>
<dbReference type="PANTHER" id="PTHR37306:SF1">
    <property type="entry name" value="COLICIN V PRODUCTION PROTEIN"/>
    <property type="match status" value="1"/>
</dbReference>
<sequence length="176" mass="19129">MNWIDIVLLIAVAAACFQGYRQGLVRQVLALLGTILSIYLAYKFSGPFAQTISGWFPGIVPETGVWGLFPISNFVYSFIAFVIIFIVTKAIFRIIGGVAGGIAKIPVISAINHTGGLVFGFLRMAILLVLVVNVFSFVPVPNVHSKVQDSFLSQQILAITPDLKDEVIDLFKGKTP</sequence>
<name>A0A4R2RJY9_9BACL</name>
<dbReference type="GO" id="GO:0009403">
    <property type="term" value="P:toxin biosynthetic process"/>
    <property type="evidence" value="ECO:0007669"/>
    <property type="project" value="InterPro"/>
</dbReference>
<evidence type="ECO:0000256" key="4">
    <source>
        <dbReference type="ARBA" id="ARBA00023136"/>
    </source>
</evidence>
<dbReference type="GO" id="GO:0016020">
    <property type="term" value="C:membrane"/>
    <property type="evidence" value="ECO:0007669"/>
    <property type="project" value="UniProtKB-SubCell"/>
</dbReference>
<evidence type="ECO:0000256" key="5">
    <source>
        <dbReference type="SAM" id="Phobius"/>
    </source>
</evidence>
<keyword evidence="4 5" id="KW-0472">Membrane</keyword>
<evidence type="ECO:0000313" key="6">
    <source>
        <dbReference type="EMBL" id="TCP62497.1"/>
    </source>
</evidence>
<dbReference type="OrthoDB" id="1809613at2"/>
<evidence type="ECO:0000256" key="1">
    <source>
        <dbReference type="ARBA" id="ARBA00004141"/>
    </source>
</evidence>
<comment type="caution">
    <text evidence="6">The sequence shown here is derived from an EMBL/GenBank/DDBJ whole genome shotgun (WGS) entry which is preliminary data.</text>
</comment>
<dbReference type="EMBL" id="SLXV01000054">
    <property type="protein sequence ID" value="TCP62497.1"/>
    <property type="molecule type" value="Genomic_DNA"/>
</dbReference>
<dbReference type="PANTHER" id="PTHR37306">
    <property type="entry name" value="COLICIN V PRODUCTION PROTEIN"/>
    <property type="match status" value="1"/>
</dbReference>
<evidence type="ECO:0000313" key="7">
    <source>
        <dbReference type="Proteomes" id="UP000294746"/>
    </source>
</evidence>
<dbReference type="Pfam" id="PF02674">
    <property type="entry name" value="Colicin_V"/>
    <property type="match status" value="1"/>
</dbReference>
<proteinExistence type="predicted"/>